<dbReference type="STRING" id="36849.OXPF_33270"/>
<comment type="caution">
    <text evidence="3">The sequence shown here is derived from an EMBL/GenBank/DDBJ whole genome shotgun (WGS) entry which is preliminary data.</text>
</comment>
<dbReference type="Proteomes" id="UP000050326">
    <property type="component" value="Unassembled WGS sequence"/>
</dbReference>
<organism evidence="3 4">
    <name type="scientific">Oxobacter pfennigii</name>
    <dbReference type="NCBI Taxonomy" id="36849"/>
    <lineage>
        <taxon>Bacteria</taxon>
        <taxon>Bacillati</taxon>
        <taxon>Bacillota</taxon>
        <taxon>Clostridia</taxon>
        <taxon>Eubacteriales</taxon>
        <taxon>Clostridiaceae</taxon>
        <taxon>Oxobacter</taxon>
    </lineage>
</organism>
<accession>A0A0P9AD90</accession>
<proteinExistence type="predicted"/>
<gene>
    <name evidence="3" type="primary">spmA</name>
    <name evidence="3" type="ORF">OXPF_33270</name>
</gene>
<evidence type="ECO:0000313" key="3">
    <source>
        <dbReference type="EMBL" id="KPU43077.1"/>
    </source>
</evidence>
<sequence length="192" mass="20405">MINIIWFFMIFIGFFLSFLNGSTDAVTNAAMKGGAAAVELTIGLMGIICIWCGVMKIAEKSGLTDIIGKILTPFLKLIFPGIPSGHPAMSAIIMNMASNMLGLSNAATPFGIKAMEELQKINANKDKATNSMVMFLVINSACLQLIPATIISLRAAAGSKNPSEIIFTTIMSTVIAAAVGFISCKLLEKSYE</sequence>
<dbReference type="OrthoDB" id="9782481at2"/>
<dbReference type="Pfam" id="PF07670">
    <property type="entry name" value="Gate"/>
    <property type="match status" value="1"/>
</dbReference>
<keyword evidence="1" id="KW-1133">Transmembrane helix</keyword>
<feature type="domain" description="Nucleoside transporter/FeoB GTPase Gate" evidence="2">
    <location>
        <begin position="42"/>
        <end position="154"/>
    </location>
</feature>
<keyword evidence="1" id="KW-0472">Membrane</keyword>
<feature type="transmembrane region" description="Helical" evidence="1">
    <location>
        <begin position="133"/>
        <end position="153"/>
    </location>
</feature>
<protein>
    <submittedName>
        <fullName evidence="3">Spore maturation protein A</fullName>
    </submittedName>
</protein>
<dbReference type="InterPro" id="IPR011642">
    <property type="entry name" value="Gate_dom"/>
</dbReference>
<reference evidence="3 4" key="1">
    <citation type="submission" date="2015-09" db="EMBL/GenBank/DDBJ databases">
        <title>Genome sequence of Oxobacter pfennigii DSM 3222.</title>
        <authorList>
            <person name="Poehlein A."/>
            <person name="Bengelsdorf F.R."/>
            <person name="Schiel-Bengelsdorf B."/>
            <person name="Duerre P."/>
            <person name="Daniel R."/>
        </authorList>
    </citation>
    <scope>NUCLEOTIDE SEQUENCE [LARGE SCALE GENOMIC DNA]</scope>
    <source>
        <strain evidence="3 4">DSM 3222</strain>
    </source>
</reference>
<feature type="transmembrane region" description="Helical" evidence="1">
    <location>
        <begin position="88"/>
        <end position="112"/>
    </location>
</feature>
<dbReference type="EMBL" id="LKET01000043">
    <property type="protein sequence ID" value="KPU43077.1"/>
    <property type="molecule type" value="Genomic_DNA"/>
</dbReference>
<evidence type="ECO:0000256" key="1">
    <source>
        <dbReference type="SAM" id="Phobius"/>
    </source>
</evidence>
<keyword evidence="1" id="KW-0812">Transmembrane</keyword>
<dbReference type="RefSeq" id="WP_054876323.1">
    <property type="nucleotide sequence ID" value="NZ_LKET01000043.1"/>
</dbReference>
<dbReference type="PATRIC" id="fig|36849.3.peg.3522"/>
<name>A0A0P9AD90_9CLOT</name>
<evidence type="ECO:0000313" key="4">
    <source>
        <dbReference type="Proteomes" id="UP000050326"/>
    </source>
</evidence>
<evidence type="ECO:0000259" key="2">
    <source>
        <dbReference type="Pfam" id="PF07670"/>
    </source>
</evidence>
<feature type="transmembrane region" description="Helical" evidence="1">
    <location>
        <begin position="165"/>
        <end position="187"/>
    </location>
</feature>
<feature type="transmembrane region" description="Helical" evidence="1">
    <location>
        <begin position="35"/>
        <end position="54"/>
    </location>
</feature>
<keyword evidence="4" id="KW-1185">Reference proteome</keyword>
<dbReference type="AlphaFoldDB" id="A0A0P9AD90"/>